<dbReference type="InterPro" id="IPR031127">
    <property type="entry name" value="E3_UB_ligase_RBR"/>
</dbReference>
<feature type="region of interest" description="Disordered" evidence="10">
    <location>
        <begin position="350"/>
        <end position="374"/>
    </location>
</feature>
<dbReference type="EMBL" id="CAJNOE010000337">
    <property type="protein sequence ID" value="CAF1158066.1"/>
    <property type="molecule type" value="Genomic_DNA"/>
</dbReference>
<sequence>MRTYISPTSILANDEMTYYLMNEDDALKEMSKLIREANEIINLSSTTIVRLLLHHFNWDINTLTDRYWEDSDRLFRKLNIPNPNASPSSIDYNPLSPPSNIDPNPLSPTSSNSKLVTCKTCYVDKPFNEFFSLPCHHQHCLTCWEFYLESAITSDSNIQKISCPSRCNQIMNDEQIYKLLSNNERVKKRYQHILINTFIETNRLTRWCPGNSCSTIVKIKTYLPNTAQMIACDECKTVFCFHCSKQWHEPVQCTLLTKWEKKNRDESMTSEWIVATNDEMTYYLMNEDDALKEMSKLIREANEIINLSSTTIVRLLLHHFNWDINTLTDRYWEDSDRLFRKLNIPNPNSSPSSIDYNPLSPPSNIEPNPLSPTSSNSKLVTCKTCYVDKPFNEFFSLPCHHQHCLTCWEFYLESAITSDSNIQKISCPSRCNQIMNDEQIYKLLSNNERVKKRYQHILINTFIETNRLTRWCPGNSCSTIVKIKTYLPNTAQMIACDECKTVFCFHCSKQWHEPVQCTLLTKWEKKNRDESMTSEWIVAIKIKTYLPNTAQMIACDECKTVFCFHCSKQWHEPVQCTLLTKWEKKNRDESMTSEWIVANTKDCPHCHASIEKNGGCNHMTCRKPGCVYEFCWLCLGPWKDHASRQCNVYEEGSSSKNQLSARENLARYMHYFTRYQTHNQSLELESKHSNQVEQRIHEMQAEAMSFTEQQAIYKAFDVLQQCRRTLKYTYAFAYYLYRNNQAEVFEQNQADLERATEALSGFLEQDIDSDKKNSLKLMDKTRYCDQRRKTLLDHCKEGYTEHYWAGLDTY</sequence>
<organism evidence="12 13">
    <name type="scientific">Adineta steineri</name>
    <dbReference type="NCBI Taxonomy" id="433720"/>
    <lineage>
        <taxon>Eukaryota</taxon>
        <taxon>Metazoa</taxon>
        <taxon>Spiralia</taxon>
        <taxon>Gnathifera</taxon>
        <taxon>Rotifera</taxon>
        <taxon>Eurotatoria</taxon>
        <taxon>Bdelloidea</taxon>
        <taxon>Adinetida</taxon>
        <taxon>Adinetidae</taxon>
        <taxon>Adineta</taxon>
    </lineage>
</organism>
<gene>
    <name evidence="12" type="ORF">IZO911_LOCUS26162</name>
</gene>
<keyword evidence="4" id="KW-0808">Transferase</keyword>
<dbReference type="PROSITE" id="PS51873">
    <property type="entry name" value="TRIAD"/>
    <property type="match status" value="2"/>
</dbReference>
<reference evidence="12" key="1">
    <citation type="submission" date="2021-02" db="EMBL/GenBank/DDBJ databases">
        <authorList>
            <person name="Nowell W R."/>
        </authorList>
    </citation>
    <scope>NUCLEOTIDE SEQUENCE</scope>
</reference>
<comment type="catalytic activity">
    <reaction evidence="1">
        <text>[E2 ubiquitin-conjugating enzyme]-S-ubiquitinyl-L-cysteine + [acceptor protein]-L-lysine = [E2 ubiquitin-conjugating enzyme]-L-cysteine + [acceptor protein]-N(6)-ubiquitinyl-L-lysine.</text>
        <dbReference type="EC" id="2.3.2.31"/>
    </reaction>
</comment>
<dbReference type="InterPro" id="IPR045840">
    <property type="entry name" value="Ariadne"/>
</dbReference>
<dbReference type="Pfam" id="PF01485">
    <property type="entry name" value="IBR"/>
    <property type="match status" value="3"/>
</dbReference>
<dbReference type="InterPro" id="IPR044066">
    <property type="entry name" value="TRIAD_supradom"/>
</dbReference>
<accession>A0A814T8K8</accession>
<feature type="compositionally biased region" description="Polar residues" evidence="10">
    <location>
        <begin position="98"/>
        <end position="110"/>
    </location>
</feature>
<evidence type="ECO:0000256" key="3">
    <source>
        <dbReference type="ARBA" id="ARBA00012251"/>
    </source>
</evidence>
<evidence type="ECO:0000256" key="7">
    <source>
        <dbReference type="ARBA" id="ARBA00022771"/>
    </source>
</evidence>
<evidence type="ECO:0000313" key="12">
    <source>
        <dbReference type="EMBL" id="CAF1158066.1"/>
    </source>
</evidence>
<dbReference type="Gene3D" id="1.20.120.1750">
    <property type="match status" value="1"/>
</dbReference>
<dbReference type="GO" id="GO:0008270">
    <property type="term" value="F:zinc ion binding"/>
    <property type="evidence" value="ECO:0007669"/>
    <property type="project" value="UniProtKB-KW"/>
</dbReference>
<dbReference type="SMART" id="SM00647">
    <property type="entry name" value="IBR"/>
    <property type="match status" value="4"/>
</dbReference>
<proteinExistence type="inferred from homology"/>
<name>A0A814T8K8_9BILA</name>
<evidence type="ECO:0000256" key="8">
    <source>
        <dbReference type="ARBA" id="ARBA00022786"/>
    </source>
</evidence>
<dbReference type="FunFam" id="1.20.120.1750:FF:000007">
    <property type="entry name" value="RBR-type E3 ubiquitin transferase"/>
    <property type="match status" value="1"/>
</dbReference>
<keyword evidence="8" id="KW-0833">Ubl conjugation pathway</keyword>
<dbReference type="SUPFAM" id="SSF57850">
    <property type="entry name" value="RING/U-box"/>
    <property type="match status" value="5"/>
</dbReference>
<evidence type="ECO:0000256" key="6">
    <source>
        <dbReference type="ARBA" id="ARBA00022737"/>
    </source>
</evidence>
<protein>
    <recommendedName>
        <fullName evidence="3">RBR-type E3 ubiquitin transferase</fullName>
        <ecNumber evidence="3">2.3.2.31</ecNumber>
    </recommendedName>
</protein>
<dbReference type="Pfam" id="PF21235">
    <property type="entry name" value="UBA_ARI1"/>
    <property type="match status" value="2"/>
</dbReference>
<keyword evidence="6" id="KW-0677">Repeat</keyword>
<keyword evidence="7" id="KW-0863">Zinc-finger</keyword>
<comment type="caution">
    <text evidence="12">The sequence shown here is derived from an EMBL/GenBank/DDBJ whole genome shotgun (WGS) entry which is preliminary data.</text>
</comment>
<feature type="domain" description="RING-type" evidence="11">
    <location>
        <begin position="378"/>
        <end position="650"/>
    </location>
</feature>
<dbReference type="GO" id="GO:0016567">
    <property type="term" value="P:protein ubiquitination"/>
    <property type="evidence" value="ECO:0007669"/>
    <property type="project" value="InterPro"/>
</dbReference>
<dbReference type="Gene3D" id="3.30.40.10">
    <property type="entry name" value="Zinc/RING finger domain, C3HC4 (zinc finger)"/>
    <property type="match status" value="2"/>
</dbReference>
<dbReference type="Proteomes" id="UP000663860">
    <property type="component" value="Unassembled WGS sequence"/>
</dbReference>
<evidence type="ECO:0000313" key="13">
    <source>
        <dbReference type="Proteomes" id="UP000663860"/>
    </source>
</evidence>
<dbReference type="Pfam" id="PF22191">
    <property type="entry name" value="IBR_1"/>
    <property type="match status" value="1"/>
</dbReference>
<evidence type="ECO:0000256" key="9">
    <source>
        <dbReference type="ARBA" id="ARBA00022833"/>
    </source>
</evidence>
<feature type="region of interest" description="Disordered" evidence="10">
    <location>
        <begin position="87"/>
        <end position="110"/>
    </location>
</feature>
<evidence type="ECO:0000256" key="1">
    <source>
        <dbReference type="ARBA" id="ARBA00001798"/>
    </source>
</evidence>
<dbReference type="PANTHER" id="PTHR11685">
    <property type="entry name" value="RBR FAMILY RING FINGER AND IBR DOMAIN-CONTAINING"/>
    <property type="match status" value="1"/>
</dbReference>
<feature type="domain" description="RING-type" evidence="11">
    <location>
        <begin position="114"/>
        <end position="353"/>
    </location>
</feature>
<keyword evidence="5" id="KW-0479">Metal-binding</keyword>
<feature type="compositionally biased region" description="Polar residues" evidence="10">
    <location>
        <begin position="362"/>
        <end position="374"/>
    </location>
</feature>
<dbReference type="Pfam" id="PF19422">
    <property type="entry name" value="Ariadne"/>
    <property type="match status" value="1"/>
</dbReference>
<evidence type="ECO:0000259" key="11">
    <source>
        <dbReference type="PROSITE" id="PS51873"/>
    </source>
</evidence>
<dbReference type="InterPro" id="IPR013083">
    <property type="entry name" value="Znf_RING/FYVE/PHD"/>
</dbReference>
<comment type="similarity">
    <text evidence="2">Belongs to the RBR family. Ariadne subfamily.</text>
</comment>
<evidence type="ECO:0000256" key="5">
    <source>
        <dbReference type="ARBA" id="ARBA00022723"/>
    </source>
</evidence>
<evidence type="ECO:0000256" key="10">
    <source>
        <dbReference type="SAM" id="MobiDB-lite"/>
    </source>
</evidence>
<evidence type="ECO:0000256" key="4">
    <source>
        <dbReference type="ARBA" id="ARBA00022679"/>
    </source>
</evidence>
<dbReference type="GO" id="GO:0061630">
    <property type="term" value="F:ubiquitin protein ligase activity"/>
    <property type="evidence" value="ECO:0007669"/>
    <property type="project" value="UniProtKB-EC"/>
</dbReference>
<dbReference type="InterPro" id="IPR048962">
    <property type="entry name" value="ARIH1-like_UBL"/>
</dbReference>
<keyword evidence="9" id="KW-0862">Zinc</keyword>
<dbReference type="InterPro" id="IPR002867">
    <property type="entry name" value="IBR_dom"/>
</dbReference>
<evidence type="ECO:0000256" key="2">
    <source>
        <dbReference type="ARBA" id="ARBA00005884"/>
    </source>
</evidence>
<dbReference type="AlphaFoldDB" id="A0A814T8K8"/>
<dbReference type="EC" id="2.3.2.31" evidence="3"/>